<accession>E0TIJ8</accession>
<dbReference type="HOGENOM" id="CLU_080641_1_0_5"/>
<protein>
    <submittedName>
        <fullName evidence="4">Methlytransferase, UbiE/COQ5 family protein</fullName>
    </submittedName>
</protein>
<dbReference type="PANTHER" id="PTHR43861">
    <property type="entry name" value="TRANS-ACONITATE 2-METHYLTRANSFERASE-RELATED"/>
    <property type="match status" value="1"/>
</dbReference>
<keyword evidence="2 4" id="KW-0808">Transferase</keyword>
<dbReference type="Pfam" id="PF13649">
    <property type="entry name" value="Methyltransf_25"/>
    <property type="match status" value="1"/>
</dbReference>
<dbReference type="EMBL" id="CP002156">
    <property type="protein sequence ID" value="ADM10856.1"/>
    <property type="molecule type" value="Genomic_DNA"/>
</dbReference>
<evidence type="ECO:0000256" key="2">
    <source>
        <dbReference type="ARBA" id="ARBA00022679"/>
    </source>
</evidence>
<feature type="domain" description="Methyltransferase" evidence="3">
    <location>
        <begin position="51"/>
        <end position="146"/>
    </location>
</feature>
<gene>
    <name evidence="4" type="ordered locus">PB2503_00445</name>
</gene>
<dbReference type="KEGG" id="pbr:PB2503_00445"/>
<dbReference type="OrthoDB" id="9777830at2"/>
<dbReference type="AlphaFoldDB" id="E0TIJ8"/>
<dbReference type="InterPro" id="IPR041698">
    <property type="entry name" value="Methyltransf_25"/>
</dbReference>
<evidence type="ECO:0000259" key="3">
    <source>
        <dbReference type="Pfam" id="PF13649"/>
    </source>
</evidence>
<name>E0TIJ8_PARBH</name>
<organism evidence="4 5">
    <name type="scientific">Parvularcula bermudensis (strain ATCC BAA-594 / HTCC2503 / KCTC 12087)</name>
    <dbReference type="NCBI Taxonomy" id="314260"/>
    <lineage>
        <taxon>Bacteria</taxon>
        <taxon>Pseudomonadati</taxon>
        <taxon>Pseudomonadota</taxon>
        <taxon>Alphaproteobacteria</taxon>
        <taxon>Parvularculales</taxon>
        <taxon>Parvularculaceae</taxon>
        <taxon>Parvularcula</taxon>
    </lineage>
</organism>
<dbReference type="GO" id="GO:0008168">
    <property type="term" value="F:methyltransferase activity"/>
    <property type="evidence" value="ECO:0007669"/>
    <property type="project" value="UniProtKB-KW"/>
</dbReference>
<evidence type="ECO:0000313" key="5">
    <source>
        <dbReference type="Proteomes" id="UP000001302"/>
    </source>
</evidence>
<dbReference type="SUPFAM" id="SSF53335">
    <property type="entry name" value="S-adenosyl-L-methionine-dependent methyltransferases"/>
    <property type="match status" value="1"/>
</dbReference>
<dbReference type="CDD" id="cd02440">
    <property type="entry name" value="AdoMet_MTases"/>
    <property type="match status" value="1"/>
</dbReference>
<keyword evidence="1" id="KW-0489">Methyltransferase</keyword>
<reference evidence="5" key="1">
    <citation type="submission" date="2010-08" db="EMBL/GenBank/DDBJ databases">
        <title>Genome sequence of Parvularcula bermudensis HTCC2503.</title>
        <authorList>
            <person name="Kang D.-M."/>
            <person name="Oh H.-M."/>
            <person name="Cho J.-C."/>
        </authorList>
    </citation>
    <scope>NUCLEOTIDE SEQUENCE [LARGE SCALE GENOMIC DNA]</scope>
    <source>
        <strain evidence="5">ATCC BAA-594 / HTCC2503 / KCTC 12087</strain>
    </source>
</reference>
<dbReference type="Proteomes" id="UP000001302">
    <property type="component" value="Chromosome"/>
</dbReference>
<dbReference type="Gene3D" id="3.40.50.150">
    <property type="entry name" value="Vaccinia Virus protein VP39"/>
    <property type="match status" value="1"/>
</dbReference>
<sequence length="222" mass="23968">MSVLATDQVRRFYDRRAGSYDLLTIGFRALGFGRHQARLIAGLELSPGDIVVDLCCGTGVNLERLSAAVGEAGRVVAVDLSEGMLGEARKRAGRAGLGNVDFVQADVCEFDFPASTRPVLSTFGLEMVPSYEEVVARTYATLPAGGRLGLLGLKRPEGWPDWLIEAGVALTAPFGVSRDYEDFRPWVAADARFERVAYREHLAGAAYSYVSRSGTSGQALLF</sequence>
<keyword evidence="5" id="KW-1185">Reference proteome</keyword>
<dbReference type="eggNOG" id="COG2226">
    <property type="taxonomic scope" value="Bacteria"/>
</dbReference>
<evidence type="ECO:0000256" key="1">
    <source>
        <dbReference type="ARBA" id="ARBA00022603"/>
    </source>
</evidence>
<dbReference type="STRING" id="314260.PB2503_00445"/>
<evidence type="ECO:0000313" key="4">
    <source>
        <dbReference type="EMBL" id="ADM10856.1"/>
    </source>
</evidence>
<dbReference type="RefSeq" id="WP_013301830.1">
    <property type="nucleotide sequence ID" value="NC_014414.1"/>
</dbReference>
<dbReference type="GO" id="GO:0032259">
    <property type="term" value="P:methylation"/>
    <property type="evidence" value="ECO:0007669"/>
    <property type="project" value="UniProtKB-KW"/>
</dbReference>
<proteinExistence type="predicted"/>
<reference evidence="4 5" key="2">
    <citation type="journal article" date="2011" name="J. Bacteriol.">
        <title>Complete genome sequence of strain HTCC2503T of Parvularcula bermudensis, the type species of the order "Parvularculales" in the class Alphaproteobacteria.</title>
        <authorList>
            <person name="Oh H.M."/>
            <person name="Kang I."/>
            <person name="Vergin K.L."/>
            <person name="Kang D."/>
            <person name="Rhee K.H."/>
            <person name="Giovannoni S.J."/>
            <person name="Cho J.C."/>
        </authorList>
    </citation>
    <scope>NUCLEOTIDE SEQUENCE [LARGE SCALE GENOMIC DNA]</scope>
    <source>
        <strain evidence="5">ATCC BAA-594 / HTCC2503 / KCTC 12087</strain>
    </source>
</reference>
<dbReference type="InterPro" id="IPR029063">
    <property type="entry name" value="SAM-dependent_MTases_sf"/>
</dbReference>
<dbReference type="PANTHER" id="PTHR43861:SF1">
    <property type="entry name" value="TRANS-ACONITATE 2-METHYLTRANSFERASE"/>
    <property type="match status" value="1"/>
</dbReference>